<dbReference type="AlphaFoldDB" id="A0A1H1BZE3"/>
<evidence type="ECO:0000313" key="3">
    <source>
        <dbReference type="Proteomes" id="UP000199444"/>
    </source>
</evidence>
<dbReference type="EMBL" id="FNKD01000002">
    <property type="protein sequence ID" value="SDQ57261.1"/>
    <property type="molecule type" value="Genomic_DNA"/>
</dbReference>
<keyword evidence="3" id="KW-1185">Reference proteome</keyword>
<protein>
    <submittedName>
        <fullName evidence="2">Uncharacterized protein</fullName>
    </submittedName>
</protein>
<feature type="transmembrane region" description="Helical" evidence="1">
    <location>
        <begin position="40"/>
        <end position="60"/>
    </location>
</feature>
<gene>
    <name evidence="2" type="ORF">SAMN05216231_1992</name>
</gene>
<organism evidence="2 3">
    <name type="scientific">Virgibacillus salinus</name>
    <dbReference type="NCBI Taxonomy" id="553311"/>
    <lineage>
        <taxon>Bacteria</taxon>
        <taxon>Bacillati</taxon>
        <taxon>Bacillota</taxon>
        <taxon>Bacilli</taxon>
        <taxon>Bacillales</taxon>
        <taxon>Bacillaceae</taxon>
        <taxon>Virgibacillus</taxon>
    </lineage>
</organism>
<sequence>MFIKRFSYYIAWSIFIGLFLYFGMKYRFHLVQVGREELNMIQVTTFVAVFPVVVGMLLRFPKFIIEVKEKKEWIFDWVKYAVIGLPTLYIVVMSILPYSPFAQGKVKIPEIIFIGGPTITTISGIILGYILLDGLKK</sequence>
<evidence type="ECO:0000313" key="2">
    <source>
        <dbReference type="EMBL" id="SDQ57261.1"/>
    </source>
</evidence>
<name>A0A1H1BZE3_9BACI</name>
<reference evidence="2 3" key="1">
    <citation type="submission" date="2016-10" db="EMBL/GenBank/DDBJ databases">
        <authorList>
            <person name="de Groot N.N."/>
        </authorList>
    </citation>
    <scope>NUCLEOTIDE SEQUENCE [LARGE SCALE GENOMIC DNA]</scope>
    <source>
        <strain evidence="2 3">CGMCC 1.10449</strain>
    </source>
</reference>
<dbReference type="Proteomes" id="UP000199444">
    <property type="component" value="Unassembled WGS sequence"/>
</dbReference>
<evidence type="ECO:0000256" key="1">
    <source>
        <dbReference type="SAM" id="Phobius"/>
    </source>
</evidence>
<keyword evidence="1" id="KW-1133">Transmembrane helix</keyword>
<feature type="transmembrane region" description="Helical" evidence="1">
    <location>
        <begin position="111"/>
        <end position="132"/>
    </location>
</feature>
<feature type="transmembrane region" description="Helical" evidence="1">
    <location>
        <begin position="7"/>
        <end position="28"/>
    </location>
</feature>
<keyword evidence="1" id="KW-0472">Membrane</keyword>
<proteinExistence type="predicted"/>
<feature type="transmembrane region" description="Helical" evidence="1">
    <location>
        <begin position="80"/>
        <end position="99"/>
    </location>
</feature>
<keyword evidence="1" id="KW-0812">Transmembrane</keyword>
<accession>A0A1H1BZE3</accession>